<dbReference type="Pfam" id="PF03061">
    <property type="entry name" value="4HBT"/>
    <property type="match status" value="1"/>
</dbReference>
<dbReference type="InterPro" id="IPR052723">
    <property type="entry name" value="Acyl-CoA_thioesterase_PaaI"/>
</dbReference>
<gene>
    <name evidence="2" type="ORF">GAH_00186</name>
</gene>
<dbReference type="PANTHER" id="PTHR42856">
    <property type="entry name" value="ACYL-COENZYME A THIOESTERASE PAAI"/>
    <property type="match status" value="1"/>
</dbReference>
<dbReference type="HOGENOM" id="CLU_124322_0_1_2"/>
<dbReference type="EMBL" id="CP011267">
    <property type="protein sequence ID" value="AKG92457.1"/>
    <property type="molecule type" value="Genomic_DNA"/>
</dbReference>
<dbReference type="InParanoid" id="A0A0F7IJP9"/>
<sequence length="127" mass="14106">MEVRTHRLADRNLVGEVVEAEEGYARIVLKTTKQMAVDELGLVHGGFTFGAADLAAMVAVNHPNVVLYRAEVRFTAPVRAGEVITAEARVEEREGRKVRVNVVAKTDRTVLEGVMHCYIPEKHVLEK</sequence>
<dbReference type="AlphaFoldDB" id="A0A0F7IJP9"/>
<dbReference type="KEGG" id="gah:GAH_00186"/>
<dbReference type="Proteomes" id="UP000034723">
    <property type="component" value="Chromosome"/>
</dbReference>
<dbReference type="PANTHER" id="PTHR42856:SF1">
    <property type="entry name" value="ACYL-COENZYME A THIOESTERASE PAAI"/>
    <property type="match status" value="1"/>
</dbReference>
<keyword evidence="3" id="KW-1185">Reference proteome</keyword>
<evidence type="ECO:0000313" key="3">
    <source>
        <dbReference type="Proteomes" id="UP000034723"/>
    </source>
</evidence>
<dbReference type="InterPro" id="IPR006683">
    <property type="entry name" value="Thioestr_dom"/>
</dbReference>
<dbReference type="GeneID" id="24802774"/>
<dbReference type="OrthoDB" id="84897at2157"/>
<name>A0A0F7IJP9_9EURY</name>
<dbReference type="Gene3D" id="3.10.129.10">
    <property type="entry name" value="Hotdog Thioesterase"/>
    <property type="match status" value="1"/>
</dbReference>
<dbReference type="InterPro" id="IPR029069">
    <property type="entry name" value="HotDog_dom_sf"/>
</dbReference>
<dbReference type="RefSeq" id="WP_048094273.1">
    <property type="nucleotide sequence ID" value="NZ_CP011267.1"/>
</dbReference>
<proteinExistence type="predicted"/>
<feature type="domain" description="Thioesterase" evidence="1">
    <location>
        <begin position="41"/>
        <end position="107"/>
    </location>
</feature>
<dbReference type="SUPFAM" id="SSF54637">
    <property type="entry name" value="Thioesterase/thiol ester dehydrase-isomerase"/>
    <property type="match status" value="1"/>
</dbReference>
<dbReference type="STRING" id="113653.GAH_00186"/>
<reference evidence="2 3" key="1">
    <citation type="submission" date="2015-04" db="EMBL/GenBank/DDBJ databases">
        <title>The complete genome sequence of the hyperthermophilic, obligate iron-reducing archaeon Geoglobus ahangari strain 234T.</title>
        <authorList>
            <person name="Manzella M.P."/>
            <person name="Holmes D.E."/>
            <person name="Rocheleau J.M."/>
            <person name="Chung A."/>
            <person name="Reguera G."/>
            <person name="Kashefi K."/>
        </authorList>
    </citation>
    <scope>NUCLEOTIDE SEQUENCE [LARGE SCALE GENOMIC DNA]</scope>
    <source>
        <strain evidence="2 3">234</strain>
    </source>
</reference>
<accession>A0A0F7IJP9</accession>
<dbReference type="CDD" id="cd03443">
    <property type="entry name" value="PaaI_thioesterase"/>
    <property type="match status" value="1"/>
</dbReference>
<protein>
    <recommendedName>
        <fullName evidence="1">Thioesterase domain-containing protein</fullName>
    </recommendedName>
</protein>
<evidence type="ECO:0000259" key="1">
    <source>
        <dbReference type="Pfam" id="PF03061"/>
    </source>
</evidence>
<evidence type="ECO:0000313" key="2">
    <source>
        <dbReference type="EMBL" id="AKG92457.1"/>
    </source>
</evidence>
<dbReference type="GO" id="GO:0016289">
    <property type="term" value="F:acyl-CoA hydrolase activity"/>
    <property type="evidence" value="ECO:0007669"/>
    <property type="project" value="TreeGrafter"/>
</dbReference>
<organism evidence="2 3">
    <name type="scientific">Geoglobus ahangari</name>
    <dbReference type="NCBI Taxonomy" id="113653"/>
    <lineage>
        <taxon>Archaea</taxon>
        <taxon>Methanobacteriati</taxon>
        <taxon>Methanobacteriota</taxon>
        <taxon>Archaeoglobi</taxon>
        <taxon>Archaeoglobales</taxon>
        <taxon>Archaeoglobaceae</taxon>
        <taxon>Geoglobus</taxon>
    </lineage>
</organism>